<dbReference type="EMBL" id="JAVREQ010000196">
    <property type="protein sequence ID" value="MDT0382847.1"/>
    <property type="molecule type" value="Genomic_DNA"/>
</dbReference>
<evidence type="ECO:0000313" key="3">
    <source>
        <dbReference type="Proteomes" id="UP001183414"/>
    </source>
</evidence>
<protein>
    <submittedName>
        <fullName evidence="2">Uncharacterized protein</fullName>
    </submittedName>
</protein>
<evidence type="ECO:0000256" key="1">
    <source>
        <dbReference type="SAM" id="MobiDB-lite"/>
    </source>
</evidence>
<proteinExistence type="predicted"/>
<comment type="caution">
    <text evidence="2">The sequence shown here is derived from an EMBL/GenBank/DDBJ whole genome shotgun (WGS) entry which is preliminary data.</text>
</comment>
<feature type="region of interest" description="Disordered" evidence="1">
    <location>
        <begin position="1"/>
        <end position="21"/>
    </location>
</feature>
<evidence type="ECO:0000313" key="2">
    <source>
        <dbReference type="EMBL" id="MDT0382847.1"/>
    </source>
</evidence>
<dbReference type="Proteomes" id="UP001183414">
    <property type="component" value="Unassembled WGS sequence"/>
</dbReference>
<organism evidence="2 3">
    <name type="scientific">Streptomyces hazeniae</name>
    <dbReference type="NCBI Taxonomy" id="3075538"/>
    <lineage>
        <taxon>Bacteria</taxon>
        <taxon>Bacillati</taxon>
        <taxon>Actinomycetota</taxon>
        <taxon>Actinomycetes</taxon>
        <taxon>Kitasatosporales</taxon>
        <taxon>Streptomycetaceae</taxon>
        <taxon>Streptomyces</taxon>
    </lineage>
</organism>
<feature type="compositionally biased region" description="Basic residues" evidence="1">
    <location>
        <begin position="1"/>
        <end position="12"/>
    </location>
</feature>
<sequence length="99" mass="11009">MAFSNRRWRCSRHGTDAQHADKQMEARQSCDALKFDLCTTVDSGYRLFGLPFLTRGEADELERELLVEVKATDPTAAASARKNLHAILKACAGRIDVLA</sequence>
<accession>A0ABU2P3T9</accession>
<gene>
    <name evidence="2" type="ORF">RM572_29290</name>
</gene>
<reference evidence="3" key="1">
    <citation type="submission" date="2023-07" db="EMBL/GenBank/DDBJ databases">
        <title>30 novel species of actinomycetes from the DSMZ collection.</title>
        <authorList>
            <person name="Nouioui I."/>
        </authorList>
    </citation>
    <scope>NUCLEOTIDE SEQUENCE [LARGE SCALE GENOMIC DNA]</scope>
    <source>
        <strain evidence="3">DSM 42041</strain>
    </source>
</reference>
<keyword evidence="3" id="KW-1185">Reference proteome</keyword>
<dbReference type="RefSeq" id="WP_311635708.1">
    <property type="nucleotide sequence ID" value="NZ_JAVREQ010000196.1"/>
</dbReference>
<name>A0ABU2P3T9_9ACTN</name>